<dbReference type="Proteomes" id="UP001148786">
    <property type="component" value="Unassembled WGS sequence"/>
</dbReference>
<organism evidence="2 3">
    <name type="scientific">Agrocybe chaxingu</name>
    <dbReference type="NCBI Taxonomy" id="84603"/>
    <lineage>
        <taxon>Eukaryota</taxon>
        <taxon>Fungi</taxon>
        <taxon>Dikarya</taxon>
        <taxon>Basidiomycota</taxon>
        <taxon>Agaricomycotina</taxon>
        <taxon>Agaricomycetes</taxon>
        <taxon>Agaricomycetidae</taxon>
        <taxon>Agaricales</taxon>
        <taxon>Agaricineae</taxon>
        <taxon>Strophariaceae</taxon>
        <taxon>Agrocybe</taxon>
    </lineage>
</organism>
<evidence type="ECO:0000313" key="2">
    <source>
        <dbReference type="EMBL" id="KAJ3506278.1"/>
    </source>
</evidence>
<proteinExistence type="predicted"/>
<dbReference type="EMBL" id="JANKHO010000785">
    <property type="protein sequence ID" value="KAJ3506278.1"/>
    <property type="molecule type" value="Genomic_DNA"/>
</dbReference>
<evidence type="ECO:0000313" key="3">
    <source>
        <dbReference type="Proteomes" id="UP001148786"/>
    </source>
</evidence>
<reference evidence="2" key="1">
    <citation type="submission" date="2022-07" db="EMBL/GenBank/DDBJ databases">
        <title>Genome Sequence of Agrocybe chaxingu.</title>
        <authorList>
            <person name="Buettner E."/>
        </authorList>
    </citation>
    <scope>NUCLEOTIDE SEQUENCE</scope>
    <source>
        <strain evidence="2">MP-N11</strain>
    </source>
</reference>
<feature type="compositionally biased region" description="Polar residues" evidence="1">
    <location>
        <begin position="1"/>
        <end position="15"/>
    </location>
</feature>
<evidence type="ECO:0000256" key="1">
    <source>
        <dbReference type="SAM" id="MobiDB-lite"/>
    </source>
</evidence>
<name>A0A9W8JXL2_9AGAR</name>
<dbReference type="AlphaFoldDB" id="A0A9W8JXL2"/>
<gene>
    <name evidence="2" type="ORF">NLJ89_g6957</name>
</gene>
<feature type="region of interest" description="Disordered" evidence="1">
    <location>
        <begin position="1"/>
        <end position="31"/>
    </location>
</feature>
<protein>
    <submittedName>
        <fullName evidence="2">Uncharacterized protein</fullName>
    </submittedName>
</protein>
<comment type="caution">
    <text evidence="2">The sequence shown here is derived from an EMBL/GenBank/DDBJ whole genome shotgun (WGS) entry which is preliminary data.</text>
</comment>
<accession>A0A9W8JXL2</accession>
<keyword evidence="3" id="KW-1185">Reference proteome</keyword>
<sequence length="184" mass="20516">MGNVAITGSTSQNEVNPGPPPSATPPGRSSTATTARVMYGSELIYTLSTHQQHRVAVVYHPMCREYINHFKKNTAQSKSVHIVNVEMVRVEQEGQGERVFQQEVEKGVLKNLLGEEKKKSVEARQSPQGCQQGIRGSATTQRFLHCSPSNNAGHAPQDLLKSFTKSRKMKLTHHVCQEDDWQKH</sequence>